<comment type="subcellular location">
    <subcellularLocation>
        <location evidence="1">Membrane</location>
        <topology evidence="1">Multi-pass membrane protein</topology>
    </subcellularLocation>
</comment>
<dbReference type="EMBL" id="KN833698">
    <property type="protein sequence ID" value="KIK27059.1"/>
    <property type="molecule type" value="Genomic_DNA"/>
</dbReference>
<dbReference type="OrthoDB" id="5977743at2759"/>
<dbReference type="InterPro" id="IPR004843">
    <property type="entry name" value="Calcineurin-like_PHP"/>
</dbReference>
<evidence type="ECO:0000256" key="3">
    <source>
        <dbReference type="ARBA" id="ARBA00022989"/>
    </source>
</evidence>
<keyword evidence="4 6" id="KW-0472">Membrane</keyword>
<evidence type="ECO:0000256" key="5">
    <source>
        <dbReference type="SAM" id="MobiDB-lite"/>
    </source>
</evidence>
<dbReference type="GO" id="GO:0006506">
    <property type="term" value="P:GPI anchor biosynthetic process"/>
    <property type="evidence" value="ECO:0007669"/>
    <property type="project" value="InterPro"/>
</dbReference>
<dbReference type="SUPFAM" id="SSF56300">
    <property type="entry name" value="Metallo-dependent phosphatases"/>
    <property type="match status" value="1"/>
</dbReference>
<keyword evidence="3 6" id="KW-1133">Transmembrane helix</keyword>
<dbReference type="Gene3D" id="3.60.21.10">
    <property type="match status" value="1"/>
</dbReference>
<evidence type="ECO:0000256" key="6">
    <source>
        <dbReference type="SAM" id="Phobius"/>
    </source>
</evidence>
<evidence type="ECO:0000256" key="1">
    <source>
        <dbReference type="ARBA" id="ARBA00004141"/>
    </source>
</evidence>
<evidence type="ECO:0000259" key="7">
    <source>
        <dbReference type="Pfam" id="PF00149"/>
    </source>
</evidence>
<dbReference type="STRING" id="765257.A0A0C9ZME7"/>
<keyword evidence="2 6" id="KW-0812">Transmembrane</keyword>
<dbReference type="PANTHER" id="PTHR13315:SF4">
    <property type="entry name" value="METALLOPHOSPHOESTERASE, ISOFORM E"/>
    <property type="match status" value="1"/>
</dbReference>
<dbReference type="PANTHER" id="PTHR13315">
    <property type="entry name" value="METALLO PHOSPHOESTERASE RELATED"/>
    <property type="match status" value="1"/>
</dbReference>
<protein>
    <recommendedName>
        <fullName evidence="7">Calcineurin-like phosphoesterase domain-containing protein</fullName>
    </recommendedName>
</protein>
<dbReference type="InterPro" id="IPR029052">
    <property type="entry name" value="Metallo-depent_PP-like"/>
</dbReference>
<dbReference type="GO" id="GO:0016787">
    <property type="term" value="F:hydrolase activity"/>
    <property type="evidence" value="ECO:0007669"/>
    <property type="project" value="InterPro"/>
</dbReference>
<organism evidence="8 9">
    <name type="scientific">Pisolithus microcarpus 441</name>
    <dbReference type="NCBI Taxonomy" id="765257"/>
    <lineage>
        <taxon>Eukaryota</taxon>
        <taxon>Fungi</taxon>
        <taxon>Dikarya</taxon>
        <taxon>Basidiomycota</taxon>
        <taxon>Agaricomycotina</taxon>
        <taxon>Agaricomycetes</taxon>
        <taxon>Agaricomycetidae</taxon>
        <taxon>Boletales</taxon>
        <taxon>Sclerodermatineae</taxon>
        <taxon>Pisolithaceae</taxon>
        <taxon>Pisolithus</taxon>
    </lineage>
</organism>
<gene>
    <name evidence="8" type="ORF">PISMIDRAFT_675364</name>
</gene>
<evidence type="ECO:0000256" key="4">
    <source>
        <dbReference type="ARBA" id="ARBA00023136"/>
    </source>
</evidence>
<feature type="region of interest" description="Disordered" evidence="5">
    <location>
        <begin position="304"/>
        <end position="329"/>
    </location>
</feature>
<dbReference type="Pfam" id="PF00149">
    <property type="entry name" value="Metallophos"/>
    <property type="match status" value="1"/>
</dbReference>
<reference evidence="9" key="2">
    <citation type="submission" date="2015-01" db="EMBL/GenBank/DDBJ databases">
        <title>Evolutionary Origins and Diversification of the Mycorrhizal Mutualists.</title>
        <authorList>
            <consortium name="DOE Joint Genome Institute"/>
            <consortium name="Mycorrhizal Genomics Consortium"/>
            <person name="Kohler A."/>
            <person name="Kuo A."/>
            <person name="Nagy L.G."/>
            <person name="Floudas D."/>
            <person name="Copeland A."/>
            <person name="Barry K.W."/>
            <person name="Cichocki N."/>
            <person name="Veneault-Fourrey C."/>
            <person name="LaButti K."/>
            <person name="Lindquist E.A."/>
            <person name="Lipzen A."/>
            <person name="Lundell T."/>
            <person name="Morin E."/>
            <person name="Murat C."/>
            <person name="Riley R."/>
            <person name="Ohm R."/>
            <person name="Sun H."/>
            <person name="Tunlid A."/>
            <person name="Henrissat B."/>
            <person name="Grigoriev I.V."/>
            <person name="Hibbett D.S."/>
            <person name="Martin F."/>
        </authorList>
    </citation>
    <scope>NUCLEOTIDE SEQUENCE [LARGE SCALE GENOMIC DNA]</scope>
    <source>
        <strain evidence="9">441</strain>
    </source>
</reference>
<dbReference type="GO" id="GO:0016020">
    <property type="term" value="C:membrane"/>
    <property type="evidence" value="ECO:0007669"/>
    <property type="project" value="UniProtKB-SubCell"/>
</dbReference>
<keyword evidence="9" id="KW-1185">Reference proteome</keyword>
<feature type="domain" description="Calcineurin-like phosphoesterase" evidence="7">
    <location>
        <begin position="22"/>
        <end position="187"/>
    </location>
</feature>
<sequence length="408" mass="46186">MMDNGRKSMSTTEYENYHRRYRDIFKTYKRSVPMYFLPGNHDVGLGASASFSPEADSRYTSHFGPRNHYVSVGNHTLVFIDATALAEEDVLRAGSGHSFDSWPAVRYGPIEFVQQIAESHSGGSAVLFTHIPLARPQDASCGPLRERGTIRQGFGFGYQNTLMEGATVFLLDRLKPSVILSGDDHDYCDYQHIIPSTNTSVREVTVKSFSIAMGVRRPGFQLLSLISTVPLDDSLDQVPVLPPLDTPCFLPDQIGIYLQVYFPLIVLSLVILLVCNISWSTQRVWGAKRNRSQTRLGCHEFSRGMGDHRHSRSADTHYEMDHPSSLPPPVSKPQNVDFGFTWWKGRWWTSLFCRFKRGVQRRRIPSLPYRSFHRHEASILCAIAKDALDVSWPAVSAFVVAAWWAMQR</sequence>
<dbReference type="AlphaFoldDB" id="A0A0C9ZME7"/>
<dbReference type="GO" id="GO:0005783">
    <property type="term" value="C:endoplasmic reticulum"/>
    <property type="evidence" value="ECO:0007669"/>
    <property type="project" value="TreeGrafter"/>
</dbReference>
<evidence type="ECO:0000313" key="8">
    <source>
        <dbReference type="EMBL" id="KIK27059.1"/>
    </source>
</evidence>
<accession>A0A0C9ZME7</accession>
<dbReference type="InterPro" id="IPR033308">
    <property type="entry name" value="PGAP5/Cdc1/Ted1"/>
</dbReference>
<dbReference type="HOGENOM" id="CLU_011607_4_1_1"/>
<reference evidence="8 9" key="1">
    <citation type="submission" date="2014-04" db="EMBL/GenBank/DDBJ databases">
        <authorList>
            <consortium name="DOE Joint Genome Institute"/>
            <person name="Kuo A."/>
            <person name="Kohler A."/>
            <person name="Costa M.D."/>
            <person name="Nagy L.G."/>
            <person name="Floudas D."/>
            <person name="Copeland A."/>
            <person name="Barry K.W."/>
            <person name="Cichocki N."/>
            <person name="Veneault-Fourrey C."/>
            <person name="LaButti K."/>
            <person name="Lindquist E.A."/>
            <person name="Lipzen A."/>
            <person name="Lundell T."/>
            <person name="Morin E."/>
            <person name="Murat C."/>
            <person name="Sun H."/>
            <person name="Tunlid A."/>
            <person name="Henrissat B."/>
            <person name="Grigoriev I.V."/>
            <person name="Hibbett D.S."/>
            <person name="Martin F."/>
            <person name="Nordberg H.P."/>
            <person name="Cantor M.N."/>
            <person name="Hua S.X."/>
        </authorList>
    </citation>
    <scope>NUCLEOTIDE SEQUENCE [LARGE SCALE GENOMIC DNA]</scope>
    <source>
        <strain evidence="8 9">441</strain>
    </source>
</reference>
<feature type="compositionally biased region" description="Basic and acidic residues" evidence="5">
    <location>
        <begin position="304"/>
        <end position="322"/>
    </location>
</feature>
<evidence type="ECO:0000256" key="2">
    <source>
        <dbReference type="ARBA" id="ARBA00022692"/>
    </source>
</evidence>
<dbReference type="Proteomes" id="UP000054018">
    <property type="component" value="Unassembled WGS sequence"/>
</dbReference>
<name>A0A0C9ZME7_9AGAM</name>
<feature type="transmembrane region" description="Helical" evidence="6">
    <location>
        <begin position="256"/>
        <end position="279"/>
    </location>
</feature>
<evidence type="ECO:0000313" key="9">
    <source>
        <dbReference type="Proteomes" id="UP000054018"/>
    </source>
</evidence>
<proteinExistence type="predicted"/>